<proteinExistence type="inferred from homology"/>
<evidence type="ECO:0000256" key="4">
    <source>
        <dbReference type="ARBA" id="ARBA00020515"/>
    </source>
</evidence>
<keyword evidence="8 11" id="KW-1133">Transmembrane helix</keyword>
<keyword evidence="6 12" id="KW-1003">Cell membrane</keyword>
<evidence type="ECO:0000256" key="2">
    <source>
        <dbReference type="ARBA" id="ARBA00009306"/>
    </source>
</evidence>
<dbReference type="Pfam" id="PF00528">
    <property type="entry name" value="BPD_transp_1"/>
    <property type="match status" value="1"/>
</dbReference>
<accession>A0ABW6ZN96</accession>
<dbReference type="PANTHER" id="PTHR43744:SF8">
    <property type="entry name" value="SN-GLYCEROL-3-PHOSPHATE TRANSPORT SYSTEM PERMEASE PROTEIN UGPE"/>
    <property type="match status" value="1"/>
</dbReference>
<dbReference type="CDD" id="cd06261">
    <property type="entry name" value="TM_PBP2"/>
    <property type="match status" value="1"/>
</dbReference>
<evidence type="ECO:0000256" key="12">
    <source>
        <dbReference type="RuleBase" id="RU363056"/>
    </source>
</evidence>
<keyword evidence="7 11" id="KW-0812">Transmembrane</keyword>
<gene>
    <name evidence="12 14" type="primary">ugpE</name>
    <name evidence="14" type="ORF">V5F30_19905</name>
</gene>
<feature type="transmembrane region" description="Helical" evidence="11">
    <location>
        <begin position="251"/>
        <end position="274"/>
    </location>
</feature>
<dbReference type="Proteomes" id="UP001604043">
    <property type="component" value="Unassembled WGS sequence"/>
</dbReference>
<evidence type="ECO:0000256" key="5">
    <source>
        <dbReference type="ARBA" id="ARBA00022448"/>
    </source>
</evidence>
<evidence type="ECO:0000256" key="1">
    <source>
        <dbReference type="ARBA" id="ARBA00004651"/>
    </source>
</evidence>
<evidence type="ECO:0000256" key="10">
    <source>
        <dbReference type="ARBA" id="ARBA00037054"/>
    </source>
</evidence>
<comment type="subunit">
    <text evidence="3 12">The complex is composed of two ATP-binding proteins (UgpC), two transmembrane proteins (UgpA and UgpE) and a solute-binding protein (UgpB).</text>
</comment>
<dbReference type="NCBIfam" id="NF008210">
    <property type="entry name" value="PRK10973.1"/>
    <property type="match status" value="1"/>
</dbReference>
<evidence type="ECO:0000313" key="15">
    <source>
        <dbReference type="Proteomes" id="UP001604043"/>
    </source>
</evidence>
<evidence type="ECO:0000256" key="6">
    <source>
        <dbReference type="ARBA" id="ARBA00022475"/>
    </source>
</evidence>
<keyword evidence="15" id="KW-1185">Reference proteome</keyword>
<comment type="caution">
    <text evidence="14">The sequence shown here is derived from an EMBL/GenBank/DDBJ whole genome shotgun (WGS) entry which is preliminary data.</text>
</comment>
<dbReference type="PANTHER" id="PTHR43744">
    <property type="entry name" value="ABC TRANSPORTER PERMEASE PROTEIN MG189-RELATED-RELATED"/>
    <property type="match status" value="1"/>
</dbReference>
<evidence type="ECO:0000256" key="8">
    <source>
        <dbReference type="ARBA" id="ARBA00022989"/>
    </source>
</evidence>
<reference evidence="14 15" key="1">
    <citation type="submission" date="2024-02" db="EMBL/GenBank/DDBJ databases">
        <title>Expansion and revision of Xanthobacter and proposal of Roseixanthobacter gen. nov.</title>
        <authorList>
            <person name="Soltysiak M.P.M."/>
            <person name="Jalihal A."/>
            <person name="Ory A."/>
            <person name="Chrisophersen C."/>
            <person name="Lee A.D."/>
            <person name="Boulton J."/>
            <person name="Springer M."/>
        </authorList>
    </citation>
    <scope>NUCLEOTIDE SEQUENCE [LARGE SCALE GENOMIC DNA]</scope>
    <source>
        <strain evidence="14 15">CB5</strain>
    </source>
</reference>
<dbReference type="EMBL" id="JBAFUR010000006">
    <property type="protein sequence ID" value="MFG1254489.1"/>
    <property type="molecule type" value="Genomic_DNA"/>
</dbReference>
<dbReference type="Gene3D" id="1.10.3720.10">
    <property type="entry name" value="MetI-like"/>
    <property type="match status" value="1"/>
</dbReference>
<protein>
    <recommendedName>
        <fullName evidence="4 12">sn-glycerol-3-phosphate transport system permease protein UgpE</fullName>
    </recommendedName>
</protein>
<evidence type="ECO:0000259" key="13">
    <source>
        <dbReference type="PROSITE" id="PS50928"/>
    </source>
</evidence>
<comment type="similarity">
    <text evidence="2 11">Belongs to the binding-protein-dependent transport system permease family.</text>
</comment>
<organism evidence="14 15">
    <name type="scientific">Xanthobacter aminoxidans</name>
    <dbReference type="NCBI Taxonomy" id="186280"/>
    <lineage>
        <taxon>Bacteria</taxon>
        <taxon>Pseudomonadati</taxon>
        <taxon>Pseudomonadota</taxon>
        <taxon>Alphaproteobacteria</taxon>
        <taxon>Hyphomicrobiales</taxon>
        <taxon>Xanthobacteraceae</taxon>
        <taxon>Xanthobacter</taxon>
    </lineage>
</organism>
<evidence type="ECO:0000256" key="3">
    <source>
        <dbReference type="ARBA" id="ARBA00011557"/>
    </source>
</evidence>
<feature type="transmembrane region" description="Helical" evidence="11">
    <location>
        <begin position="150"/>
        <end position="172"/>
    </location>
</feature>
<name>A0ABW6ZN96_9HYPH</name>
<comment type="subcellular location">
    <subcellularLocation>
        <location evidence="12">Cell inner membrane</location>
        <topology evidence="12">Multi-pass membrane protein</topology>
    </subcellularLocation>
    <subcellularLocation>
        <location evidence="1 11">Cell membrane</location>
        <topology evidence="1 11">Multi-pass membrane protein</topology>
    </subcellularLocation>
</comment>
<feature type="domain" description="ABC transmembrane type-1" evidence="13">
    <location>
        <begin position="79"/>
        <end position="269"/>
    </location>
</feature>
<dbReference type="RefSeq" id="WP_394007297.1">
    <property type="nucleotide sequence ID" value="NZ_JBAFUR010000006.1"/>
</dbReference>
<keyword evidence="5 11" id="KW-0813">Transport</keyword>
<comment type="function">
    <text evidence="10 12">Part of the ABC transporter complex UgpBAEC involved in sn-glycerol-3-phosphate (G3P) import. Probably responsible for the translocation of the substrate across the membrane.</text>
</comment>
<feature type="transmembrane region" description="Helical" evidence="11">
    <location>
        <begin position="12"/>
        <end position="35"/>
    </location>
</feature>
<keyword evidence="12" id="KW-0997">Cell inner membrane</keyword>
<feature type="transmembrane region" description="Helical" evidence="11">
    <location>
        <begin position="78"/>
        <end position="105"/>
    </location>
</feature>
<evidence type="ECO:0000256" key="9">
    <source>
        <dbReference type="ARBA" id="ARBA00023136"/>
    </source>
</evidence>
<sequence>MKAPALRSPMRGHLLAHAVLLMGTALFLLPIWLVFVGSTLDSGAINRGDIGLLPRLEGLAIYPRLLSPAPGGVPVWRMLALSFAMALAIAAGKIAVSLLSAYAVAFFRFPGRMLCSWLLFVTLMLPVEVRIIPTFAVVADFGMVNTFAGLVLPLTASATATLLFRQAFVLVPDELVEAARMDGAGPWRFLRDVLIPLSRTNMAALFVILFVYGWNQYLWPLVVATDPRLDTITVGIVRMIGPESRTAWNEVMATAILAMLPPTLVVLAMLRWFVKGLTESER</sequence>
<keyword evidence="9 11" id="KW-0472">Membrane</keyword>
<dbReference type="InterPro" id="IPR000515">
    <property type="entry name" value="MetI-like"/>
</dbReference>
<evidence type="ECO:0000313" key="14">
    <source>
        <dbReference type="EMBL" id="MFG1254489.1"/>
    </source>
</evidence>
<evidence type="ECO:0000256" key="11">
    <source>
        <dbReference type="RuleBase" id="RU363032"/>
    </source>
</evidence>
<dbReference type="InterPro" id="IPR035906">
    <property type="entry name" value="MetI-like_sf"/>
</dbReference>
<feature type="transmembrane region" description="Helical" evidence="11">
    <location>
        <begin position="193"/>
        <end position="214"/>
    </location>
</feature>
<evidence type="ECO:0000256" key="7">
    <source>
        <dbReference type="ARBA" id="ARBA00022692"/>
    </source>
</evidence>
<dbReference type="PROSITE" id="PS50928">
    <property type="entry name" value="ABC_TM1"/>
    <property type="match status" value="1"/>
</dbReference>
<dbReference type="SUPFAM" id="SSF161098">
    <property type="entry name" value="MetI-like"/>
    <property type="match status" value="1"/>
</dbReference>
<feature type="transmembrane region" description="Helical" evidence="11">
    <location>
        <begin position="117"/>
        <end position="138"/>
    </location>
</feature>